<evidence type="ECO:0000313" key="14">
    <source>
        <dbReference type="Proteomes" id="UP001596055"/>
    </source>
</evidence>
<organism evidence="13 14">
    <name type="scientific">Marinobacter koreensis</name>
    <dbReference type="NCBI Taxonomy" id="335974"/>
    <lineage>
        <taxon>Bacteria</taxon>
        <taxon>Pseudomonadati</taxon>
        <taxon>Pseudomonadota</taxon>
        <taxon>Gammaproteobacteria</taxon>
        <taxon>Pseudomonadales</taxon>
        <taxon>Marinobacteraceae</taxon>
        <taxon>Marinobacter</taxon>
    </lineage>
</organism>
<comment type="caution">
    <text evidence="13">The sequence shown here is derived from an EMBL/GenBank/DDBJ whole genome shotgun (WGS) entry which is preliminary data.</text>
</comment>
<proteinExistence type="inferred from homology"/>
<evidence type="ECO:0000256" key="10">
    <source>
        <dbReference type="ARBA" id="ARBA00025753"/>
    </source>
</evidence>
<dbReference type="Proteomes" id="UP001596055">
    <property type="component" value="Unassembled WGS sequence"/>
</dbReference>
<dbReference type="NCBIfam" id="NF038006">
    <property type="entry name" value="NhaD_1"/>
    <property type="match status" value="1"/>
</dbReference>
<dbReference type="Pfam" id="PF03600">
    <property type="entry name" value="CitMHS"/>
    <property type="match status" value="1"/>
</dbReference>
<evidence type="ECO:0000256" key="6">
    <source>
        <dbReference type="ARBA" id="ARBA00023053"/>
    </source>
</evidence>
<feature type="transmembrane region" description="Helical" evidence="11">
    <location>
        <begin position="69"/>
        <end position="87"/>
    </location>
</feature>
<feature type="transmembrane region" description="Helical" evidence="11">
    <location>
        <begin position="357"/>
        <end position="378"/>
    </location>
</feature>
<keyword evidence="8 11" id="KW-0472">Membrane</keyword>
<dbReference type="PANTHER" id="PTHR43269">
    <property type="entry name" value="SODIUM/PROTON ANTIPORTER 1-RELATED"/>
    <property type="match status" value="1"/>
</dbReference>
<feature type="transmembrane region" description="Helical" evidence="11">
    <location>
        <begin position="182"/>
        <end position="205"/>
    </location>
</feature>
<feature type="transmembrane region" description="Helical" evidence="11">
    <location>
        <begin position="149"/>
        <end position="175"/>
    </location>
</feature>
<feature type="transmembrane region" description="Helical" evidence="11">
    <location>
        <begin position="279"/>
        <end position="298"/>
    </location>
</feature>
<keyword evidence="4 11" id="KW-0812">Transmembrane</keyword>
<evidence type="ECO:0000259" key="12">
    <source>
        <dbReference type="Pfam" id="PF03600"/>
    </source>
</evidence>
<dbReference type="InterPro" id="IPR045016">
    <property type="entry name" value="NhaD-like"/>
</dbReference>
<comment type="similarity">
    <text evidence="10">Belongs to the NhaD Na(+)/H(+) (TC 2.A.62) antiporter family.</text>
</comment>
<protein>
    <submittedName>
        <fullName evidence="13">Sodium:proton antiporter NhaD</fullName>
    </submittedName>
</protein>
<keyword evidence="14" id="KW-1185">Reference proteome</keyword>
<dbReference type="InterPro" id="IPR004680">
    <property type="entry name" value="Cit_transptr-like_dom"/>
</dbReference>
<gene>
    <name evidence="13" type="primary">nhaD</name>
    <name evidence="13" type="ORF">ACFPQA_08330</name>
</gene>
<feature type="transmembrane region" description="Helical" evidence="11">
    <location>
        <begin position="32"/>
        <end position="49"/>
    </location>
</feature>
<dbReference type="EMBL" id="JBHSNL010000001">
    <property type="protein sequence ID" value="MFC5545054.1"/>
    <property type="molecule type" value="Genomic_DNA"/>
</dbReference>
<keyword evidence="7" id="KW-0406">Ion transport</keyword>
<feature type="transmembrane region" description="Helical" evidence="11">
    <location>
        <begin position="225"/>
        <end position="245"/>
    </location>
</feature>
<sequence length="416" mass="45070">MSALDAVLIVFAVMALLGVIFEEVIHVNKAKVTLFFGTLSWMLLFLFSTNAGETRSIDSGLSESIAEIASLWLFLVAAMTFVAYLNKKGMIENVIYLIMPKQVSERKLLFLTGLFCFIFSSLADNITATLVSCSLILSLDLELKKRIQFTTLVVFAVNSGGVSLITGDVTTLMIFLADKVEILTLLTLAIPSAITVFILAVFLSRGLTGTVNLRSNSNPVRKVDAVISGLFLLTILCTILGNALFSIPPVLTFLFGLSVMFLVSRFMSDDAELDPIIEYIRVIEFETLLFFLGILLLVGMLKEIHALDSLVAIYDVLPPLIANYLMGIFSSIIDNVPLTAAMLKAGITMSPGEWMGLTYAVGVGGSLLIIGSAAGIVAMSKIDGLTFGAYMRYLLHLLAAYTLGYAGVYAVGQFIH</sequence>
<comment type="subcellular location">
    <subcellularLocation>
        <location evidence="1">Membrane</location>
        <topology evidence="1">Multi-pass membrane protein</topology>
    </subcellularLocation>
</comment>
<evidence type="ECO:0000313" key="13">
    <source>
        <dbReference type="EMBL" id="MFC5545054.1"/>
    </source>
</evidence>
<evidence type="ECO:0000256" key="4">
    <source>
        <dbReference type="ARBA" id="ARBA00022692"/>
    </source>
</evidence>
<feature type="transmembrane region" description="Helical" evidence="11">
    <location>
        <begin position="310"/>
        <end position="333"/>
    </location>
</feature>
<keyword evidence="2" id="KW-0813">Transport</keyword>
<evidence type="ECO:0000256" key="9">
    <source>
        <dbReference type="ARBA" id="ARBA00023201"/>
    </source>
</evidence>
<feature type="transmembrane region" description="Helical" evidence="11">
    <location>
        <begin position="6"/>
        <end position="25"/>
    </location>
</feature>
<evidence type="ECO:0000256" key="1">
    <source>
        <dbReference type="ARBA" id="ARBA00004141"/>
    </source>
</evidence>
<feature type="domain" description="Citrate transporter-like" evidence="12">
    <location>
        <begin position="19"/>
        <end position="361"/>
    </location>
</feature>
<name>A0ABW0RJX5_9GAMM</name>
<evidence type="ECO:0000256" key="8">
    <source>
        <dbReference type="ARBA" id="ARBA00023136"/>
    </source>
</evidence>
<accession>A0ABW0RJX5</accession>
<keyword evidence="9" id="KW-0739">Sodium transport</keyword>
<keyword evidence="3" id="KW-0050">Antiport</keyword>
<reference evidence="14" key="1">
    <citation type="journal article" date="2019" name="Int. J. Syst. Evol. Microbiol.">
        <title>The Global Catalogue of Microorganisms (GCM) 10K type strain sequencing project: providing services to taxonomists for standard genome sequencing and annotation.</title>
        <authorList>
            <consortium name="The Broad Institute Genomics Platform"/>
            <consortium name="The Broad Institute Genome Sequencing Center for Infectious Disease"/>
            <person name="Wu L."/>
            <person name="Ma J."/>
        </authorList>
    </citation>
    <scope>NUCLEOTIDE SEQUENCE [LARGE SCALE GENOMIC DNA]</scope>
    <source>
        <strain evidence="14">CGMCC 4.1799</strain>
    </source>
</reference>
<evidence type="ECO:0000256" key="2">
    <source>
        <dbReference type="ARBA" id="ARBA00022448"/>
    </source>
</evidence>
<keyword evidence="5 11" id="KW-1133">Transmembrane helix</keyword>
<dbReference type="PANTHER" id="PTHR43269:SF2">
    <property type="entry name" value="SODIUM_PROTON ANTIPORTER 1-RELATED"/>
    <property type="match status" value="1"/>
</dbReference>
<dbReference type="RefSeq" id="WP_248155497.1">
    <property type="nucleotide sequence ID" value="NZ_JAKZAJ010000002.1"/>
</dbReference>
<evidence type="ECO:0000256" key="5">
    <source>
        <dbReference type="ARBA" id="ARBA00022989"/>
    </source>
</evidence>
<keyword evidence="6" id="KW-0915">Sodium</keyword>
<feature type="transmembrane region" description="Helical" evidence="11">
    <location>
        <begin position="390"/>
        <end position="411"/>
    </location>
</feature>
<evidence type="ECO:0000256" key="3">
    <source>
        <dbReference type="ARBA" id="ARBA00022449"/>
    </source>
</evidence>
<evidence type="ECO:0000256" key="11">
    <source>
        <dbReference type="SAM" id="Phobius"/>
    </source>
</evidence>
<evidence type="ECO:0000256" key="7">
    <source>
        <dbReference type="ARBA" id="ARBA00023065"/>
    </source>
</evidence>